<feature type="compositionally biased region" description="Basic residues" evidence="5">
    <location>
        <begin position="1"/>
        <end position="15"/>
    </location>
</feature>
<reference evidence="7" key="1">
    <citation type="submission" date="2018-04" db="EMBL/GenBank/DDBJ databases">
        <title>Whole genome sequencing of Hypsizygus marmoreus.</title>
        <authorList>
            <person name="Choi I.-G."/>
            <person name="Min B."/>
            <person name="Kim J.-G."/>
            <person name="Kim S."/>
            <person name="Oh Y.-L."/>
            <person name="Kong W.-S."/>
            <person name="Park H."/>
            <person name="Jeong J."/>
            <person name="Song E.-S."/>
        </authorList>
    </citation>
    <scope>NUCLEOTIDE SEQUENCE [LARGE SCALE GENOMIC DNA]</scope>
    <source>
        <strain evidence="7">51987-8</strain>
    </source>
</reference>
<feature type="compositionally biased region" description="Low complexity" evidence="5">
    <location>
        <begin position="34"/>
        <end position="43"/>
    </location>
</feature>
<evidence type="ECO:0000313" key="7">
    <source>
        <dbReference type="EMBL" id="RDB18529.1"/>
    </source>
</evidence>
<feature type="region of interest" description="Disordered" evidence="5">
    <location>
        <begin position="1"/>
        <end position="146"/>
    </location>
</feature>
<dbReference type="GO" id="GO:0071944">
    <property type="term" value="C:cell periphery"/>
    <property type="evidence" value="ECO:0007669"/>
    <property type="project" value="UniProtKB-ARBA"/>
</dbReference>
<dbReference type="InterPro" id="IPR051694">
    <property type="entry name" value="Immunoregulatory_rcpt-like"/>
</dbReference>
<evidence type="ECO:0000256" key="6">
    <source>
        <dbReference type="SAM" id="Phobius"/>
    </source>
</evidence>
<feature type="compositionally biased region" description="Polar residues" evidence="5">
    <location>
        <begin position="339"/>
        <end position="354"/>
    </location>
</feature>
<evidence type="ECO:0000313" key="8">
    <source>
        <dbReference type="Proteomes" id="UP000076154"/>
    </source>
</evidence>
<evidence type="ECO:0000256" key="3">
    <source>
        <dbReference type="ARBA" id="ARBA00022989"/>
    </source>
</evidence>
<evidence type="ECO:0000256" key="2">
    <source>
        <dbReference type="ARBA" id="ARBA00022692"/>
    </source>
</evidence>
<dbReference type="GO" id="GO:0016020">
    <property type="term" value="C:membrane"/>
    <property type="evidence" value="ECO:0007669"/>
    <property type="project" value="UniProtKB-SubCell"/>
</dbReference>
<keyword evidence="2 6" id="KW-0812">Transmembrane</keyword>
<dbReference type="STRING" id="39966.A0A369J8T4"/>
<comment type="caution">
    <text evidence="7">The sequence shown here is derived from an EMBL/GenBank/DDBJ whole genome shotgun (WGS) entry which is preliminary data.</text>
</comment>
<gene>
    <name evidence="7" type="ORF">Hypma_000236</name>
</gene>
<feature type="compositionally biased region" description="Low complexity" evidence="5">
    <location>
        <begin position="82"/>
        <end position="143"/>
    </location>
</feature>
<accession>A0A369J8T4</accession>
<keyword evidence="4 6" id="KW-0472">Membrane</keyword>
<feature type="compositionally biased region" description="Low complexity" evidence="5">
    <location>
        <begin position="60"/>
        <end position="70"/>
    </location>
</feature>
<dbReference type="Proteomes" id="UP000076154">
    <property type="component" value="Unassembled WGS sequence"/>
</dbReference>
<feature type="region of interest" description="Disordered" evidence="5">
    <location>
        <begin position="339"/>
        <end position="366"/>
    </location>
</feature>
<feature type="compositionally biased region" description="Pro residues" evidence="5">
    <location>
        <begin position="44"/>
        <end position="59"/>
    </location>
</feature>
<feature type="region of interest" description="Disordered" evidence="5">
    <location>
        <begin position="307"/>
        <end position="326"/>
    </location>
</feature>
<feature type="transmembrane region" description="Helical" evidence="6">
    <location>
        <begin position="185"/>
        <end position="207"/>
    </location>
</feature>
<dbReference type="PANTHER" id="PTHR15549">
    <property type="entry name" value="PAIRED IMMUNOGLOBULIN-LIKE TYPE 2 RECEPTOR"/>
    <property type="match status" value="1"/>
</dbReference>
<feature type="compositionally biased region" description="Pro residues" evidence="5">
    <location>
        <begin position="71"/>
        <end position="81"/>
    </location>
</feature>
<evidence type="ECO:0000256" key="5">
    <source>
        <dbReference type="SAM" id="MobiDB-lite"/>
    </source>
</evidence>
<evidence type="ECO:0000256" key="4">
    <source>
        <dbReference type="ARBA" id="ARBA00023136"/>
    </source>
</evidence>
<proteinExistence type="predicted"/>
<dbReference type="EMBL" id="LUEZ02000101">
    <property type="protein sequence ID" value="RDB18529.1"/>
    <property type="molecule type" value="Genomic_DNA"/>
</dbReference>
<evidence type="ECO:0000256" key="1">
    <source>
        <dbReference type="ARBA" id="ARBA00004167"/>
    </source>
</evidence>
<sequence length="403" mass="42030">MTLHNKRSPAHHIHKARQETPTLPVTPPTEEKPTTTPSVTPSASPSPNPSPSTSPPPPSSTSKTSSRTSPPASPTPTPNPSPSDTTTTADTNTNTNTDTTTNTNTSASDSSSSESSSESTSSQTGTTSGTTTTSPPVTTITGPAVTRTQTSSLAKFSTTIIDNAAITISASPTASPSSGISTGAIVGSVAGGIAIIAVIGIIVAFFLRRWRRNRISDADFNQDEFIRSPNMMESEFRDGHGGYRASTFDPVPPSMSQQAHQSIAPSLSSGSNLAGQGAYPYTGGAIQERQPYTYGQAYTDNNIAREDESSSEIAHGGAYSSQPQPQAAYNPEAYASYAYSTDQHSPGSSDSRSPQIYHPYQTAEYQPRYQDHAPPALVAGAPAVAAGRSTRPVINDDDAYGGI</sequence>
<dbReference type="OrthoDB" id="3263296at2759"/>
<dbReference type="PANTHER" id="PTHR15549:SF26">
    <property type="entry name" value="AXIAL BUDDING PATTERN PROTEIN 2-RELATED"/>
    <property type="match status" value="1"/>
</dbReference>
<comment type="subcellular location">
    <subcellularLocation>
        <location evidence="1">Membrane</location>
        <topology evidence="1">Single-pass membrane protein</topology>
    </subcellularLocation>
</comment>
<keyword evidence="3 6" id="KW-1133">Transmembrane helix</keyword>
<keyword evidence="8" id="KW-1185">Reference proteome</keyword>
<dbReference type="InParanoid" id="A0A369J8T4"/>
<protein>
    <submittedName>
        <fullName evidence="7">Uncharacterized protein</fullName>
    </submittedName>
</protein>
<dbReference type="AlphaFoldDB" id="A0A369J8T4"/>
<name>A0A369J8T4_HYPMA</name>
<organism evidence="7 8">
    <name type="scientific">Hypsizygus marmoreus</name>
    <name type="common">White beech mushroom</name>
    <name type="synonym">Agaricus marmoreus</name>
    <dbReference type="NCBI Taxonomy" id="39966"/>
    <lineage>
        <taxon>Eukaryota</taxon>
        <taxon>Fungi</taxon>
        <taxon>Dikarya</taxon>
        <taxon>Basidiomycota</taxon>
        <taxon>Agaricomycotina</taxon>
        <taxon>Agaricomycetes</taxon>
        <taxon>Agaricomycetidae</taxon>
        <taxon>Agaricales</taxon>
        <taxon>Tricholomatineae</taxon>
        <taxon>Lyophyllaceae</taxon>
        <taxon>Hypsizygus</taxon>
    </lineage>
</organism>